<organism evidence="16 17">
    <name type="scientific">Sitophilus oryzae</name>
    <name type="common">Rice weevil</name>
    <name type="synonym">Curculio oryzae</name>
    <dbReference type="NCBI Taxonomy" id="7048"/>
    <lineage>
        <taxon>Eukaryota</taxon>
        <taxon>Metazoa</taxon>
        <taxon>Ecdysozoa</taxon>
        <taxon>Arthropoda</taxon>
        <taxon>Hexapoda</taxon>
        <taxon>Insecta</taxon>
        <taxon>Pterygota</taxon>
        <taxon>Neoptera</taxon>
        <taxon>Endopterygota</taxon>
        <taxon>Coleoptera</taxon>
        <taxon>Polyphaga</taxon>
        <taxon>Cucujiformia</taxon>
        <taxon>Curculionidae</taxon>
        <taxon>Dryophthorinae</taxon>
        <taxon>Sitophilus</taxon>
    </lineage>
</organism>
<evidence type="ECO:0000256" key="11">
    <source>
        <dbReference type="ARBA" id="ARBA00023170"/>
    </source>
</evidence>
<gene>
    <name evidence="17" type="primary">LOC115885070</name>
</gene>
<dbReference type="Pfam" id="PF13855">
    <property type="entry name" value="LRR_8"/>
    <property type="match status" value="3"/>
</dbReference>
<dbReference type="GO" id="GO:0045087">
    <property type="term" value="P:innate immune response"/>
    <property type="evidence" value="ECO:0007669"/>
    <property type="project" value="UniProtKB-KW"/>
</dbReference>
<dbReference type="InterPro" id="IPR035897">
    <property type="entry name" value="Toll_tir_struct_dom_sf"/>
</dbReference>
<feature type="signal peptide" evidence="14">
    <location>
        <begin position="1"/>
        <end position="18"/>
    </location>
</feature>
<evidence type="ECO:0000259" key="15">
    <source>
        <dbReference type="PROSITE" id="PS50104"/>
    </source>
</evidence>
<keyword evidence="8" id="KW-0391">Immunity</keyword>
<evidence type="ECO:0000256" key="4">
    <source>
        <dbReference type="ARBA" id="ARBA00022614"/>
    </source>
</evidence>
<dbReference type="PROSITE" id="PS50104">
    <property type="entry name" value="TIR"/>
    <property type="match status" value="1"/>
</dbReference>
<dbReference type="Gene3D" id="3.40.50.10140">
    <property type="entry name" value="Toll/interleukin-1 receptor homology (TIR) domain"/>
    <property type="match status" value="1"/>
</dbReference>
<feature type="domain" description="TIR" evidence="15">
    <location>
        <begin position="699"/>
        <end position="845"/>
    </location>
</feature>
<dbReference type="InterPro" id="IPR026906">
    <property type="entry name" value="LRR_5"/>
</dbReference>
<keyword evidence="9 13" id="KW-1133">Transmembrane helix</keyword>
<dbReference type="GO" id="GO:0005886">
    <property type="term" value="C:plasma membrane"/>
    <property type="evidence" value="ECO:0007669"/>
    <property type="project" value="TreeGrafter"/>
</dbReference>
<dbReference type="SUPFAM" id="SSF52200">
    <property type="entry name" value="Toll/Interleukin receptor TIR domain"/>
    <property type="match status" value="1"/>
</dbReference>
<dbReference type="PANTHER" id="PTHR24365:SF530">
    <property type="entry name" value="MSTPROX-RELATED"/>
    <property type="match status" value="1"/>
</dbReference>
<dbReference type="InterPro" id="IPR017241">
    <property type="entry name" value="Toll-like_receptor"/>
</dbReference>
<dbReference type="SUPFAM" id="SSF52058">
    <property type="entry name" value="L domain-like"/>
    <property type="match status" value="2"/>
</dbReference>
<dbReference type="PANTHER" id="PTHR24365">
    <property type="entry name" value="TOLL-LIKE RECEPTOR"/>
    <property type="match status" value="1"/>
</dbReference>
<sequence>MHFLWLLLAFSSFNLSNCYEECDEDICPPVVIRQQIPNLEQLPPLLGEDKATGCLCRGFNDTRSVCFGRSGCTRMPKFMKIQSPWFKLTNTHITKLLPGDFDQIEHLRDLQIEGNYELEFMSPGLFQNLSSLVNLSISFNTKLKTLSPDTFTGLTALRRLFLKKNGFDTIHDITINLKPSMVPNIKTLILDWNSFAAIQSNDFLPMTNSTLQELSLIFCRIDNIDQEAFVPLKNLRALRLGENTISSDQLSDLFERMFEANIDLKVLNLFYMGFKKYVPKRMMEVIAKMNVSHLNLSRNRFEVLKNESFPYMPNLEYLDLREILPSNISEDAFLNFPNLKTLLLSANKLTSIPKAVFVLQNLIYLDAQENSPAVNNEYYFRLQYEQFSNMKKLVYLNINFNGLSHLFNTSFVGLTHLEVLELKNCSVFHIENNTFLPLENLKMLNLANNYLLHDDTIPNVFWSLTKLEVLLLGGCKLKYISSGPSNPFRNLKNLKYLGLDKNFFTAISPTDFLPLKSIIQIDLSSNLLNSWEHRILSSNENITKLIVSRNKISDITLAMYQDFSRLNSVDLDQNVIHCSCFFTYEAYRTFTKDNYSPGIKNGSVFQPPLECTYPDSLDNVTLMDYLTRKEYAESICVLVPEGVYLFLPLSIIAILLSILAGLAFYYRWHIKYWIFLSKLYLSRKGKIRPKREKTGYTNYEYDAFVSYSNEDRDFVVKMVTMLENNEPFFRLCVYERDFQIGTIISESILESVAKSRKTLLVISDNYAKSQWCRWESQICDHHRLFFENEDGEYVDDSLILIKLTSVSEHHLTPTLKYLLKTRIYLQWEFDEGKQRTFWDRLRNTLGPTRLLSEVTRM</sequence>
<dbReference type="FunFam" id="3.40.50.10140:FF:000001">
    <property type="entry name" value="Toll-like receptor 2"/>
    <property type="match status" value="1"/>
</dbReference>
<dbReference type="RefSeq" id="XP_030759691.1">
    <property type="nucleotide sequence ID" value="XM_030903831.1"/>
</dbReference>
<evidence type="ECO:0000256" key="2">
    <source>
        <dbReference type="ARBA" id="ARBA00009634"/>
    </source>
</evidence>
<dbReference type="InterPro" id="IPR000157">
    <property type="entry name" value="TIR_dom"/>
</dbReference>
<dbReference type="OrthoDB" id="6160824at2759"/>
<evidence type="ECO:0000256" key="14">
    <source>
        <dbReference type="SAM" id="SignalP"/>
    </source>
</evidence>
<evidence type="ECO:0000256" key="13">
    <source>
        <dbReference type="SAM" id="Phobius"/>
    </source>
</evidence>
<reference evidence="17" key="1">
    <citation type="submission" date="2025-08" db="UniProtKB">
        <authorList>
            <consortium name="RefSeq"/>
        </authorList>
    </citation>
    <scope>IDENTIFICATION</scope>
    <source>
        <tissue evidence="17">Gonads</tissue>
    </source>
</reference>
<evidence type="ECO:0000256" key="9">
    <source>
        <dbReference type="ARBA" id="ARBA00022989"/>
    </source>
</evidence>
<evidence type="ECO:0000256" key="5">
    <source>
        <dbReference type="ARBA" id="ARBA00022692"/>
    </source>
</evidence>
<evidence type="ECO:0000256" key="3">
    <source>
        <dbReference type="ARBA" id="ARBA00022588"/>
    </source>
</evidence>
<evidence type="ECO:0000313" key="17">
    <source>
        <dbReference type="RefSeq" id="XP_030759691.1"/>
    </source>
</evidence>
<evidence type="ECO:0000256" key="7">
    <source>
        <dbReference type="ARBA" id="ARBA00022737"/>
    </source>
</evidence>
<evidence type="ECO:0000256" key="1">
    <source>
        <dbReference type="ARBA" id="ARBA00004479"/>
    </source>
</evidence>
<keyword evidence="4" id="KW-0433">Leucine-rich repeat</keyword>
<name>A0A6J2Y8X6_SITOR</name>
<dbReference type="Pfam" id="PF01582">
    <property type="entry name" value="TIR"/>
    <property type="match status" value="1"/>
</dbReference>
<comment type="similarity">
    <text evidence="2">Belongs to the Toll-like receptor family.</text>
</comment>
<dbReference type="GeneID" id="115885070"/>
<dbReference type="InParanoid" id="A0A6J2Y8X6"/>
<comment type="subcellular location">
    <subcellularLocation>
        <location evidence="1">Membrane</location>
        <topology evidence="1">Single-pass type I membrane protein</topology>
    </subcellularLocation>
</comment>
<keyword evidence="10 13" id="KW-0472">Membrane</keyword>
<feature type="chain" id="PRO_5027049083" evidence="14">
    <location>
        <begin position="19"/>
        <end position="857"/>
    </location>
</feature>
<dbReference type="GO" id="GO:0002224">
    <property type="term" value="P:toll-like receptor signaling pathway"/>
    <property type="evidence" value="ECO:0007669"/>
    <property type="project" value="InterPro"/>
</dbReference>
<keyword evidence="6 14" id="KW-0732">Signal</keyword>
<evidence type="ECO:0000313" key="16">
    <source>
        <dbReference type="Proteomes" id="UP000504635"/>
    </source>
</evidence>
<dbReference type="PROSITE" id="PS51450">
    <property type="entry name" value="LRR"/>
    <property type="match status" value="1"/>
</dbReference>
<dbReference type="PIRSF" id="PIRSF037595">
    <property type="entry name" value="Toll-like_receptor"/>
    <property type="match status" value="1"/>
</dbReference>
<dbReference type="InterPro" id="IPR003591">
    <property type="entry name" value="Leu-rich_rpt_typical-subtyp"/>
</dbReference>
<dbReference type="SMART" id="SM00369">
    <property type="entry name" value="LRR_TYP"/>
    <property type="match status" value="12"/>
</dbReference>
<keyword evidence="7" id="KW-0677">Repeat</keyword>
<dbReference type="Pfam" id="PF13306">
    <property type="entry name" value="LRR_5"/>
    <property type="match status" value="1"/>
</dbReference>
<dbReference type="KEGG" id="soy:115885070"/>
<dbReference type="FunCoup" id="A0A6J2Y8X6">
    <property type="interactions" value="5"/>
</dbReference>
<feature type="transmembrane region" description="Helical" evidence="13">
    <location>
        <begin position="643"/>
        <end position="666"/>
    </location>
</feature>
<evidence type="ECO:0000256" key="12">
    <source>
        <dbReference type="ARBA" id="ARBA00023180"/>
    </source>
</evidence>
<dbReference type="Gene3D" id="3.80.10.10">
    <property type="entry name" value="Ribonuclease Inhibitor"/>
    <property type="match status" value="4"/>
</dbReference>
<keyword evidence="16" id="KW-1185">Reference proteome</keyword>
<dbReference type="GO" id="GO:0004888">
    <property type="term" value="F:transmembrane signaling receptor activity"/>
    <property type="evidence" value="ECO:0007669"/>
    <property type="project" value="InterPro"/>
</dbReference>
<dbReference type="SMART" id="SM00255">
    <property type="entry name" value="TIR"/>
    <property type="match status" value="1"/>
</dbReference>
<dbReference type="Proteomes" id="UP000504635">
    <property type="component" value="Unplaced"/>
</dbReference>
<dbReference type="InterPro" id="IPR032675">
    <property type="entry name" value="LRR_dom_sf"/>
</dbReference>
<accession>A0A6J2Y8X6</accession>
<dbReference type="InterPro" id="IPR001611">
    <property type="entry name" value="Leu-rich_rpt"/>
</dbReference>
<evidence type="ECO:0000256" key="6">
    <source>
        <dbReference type="ARBA" id="ARBA00022729"/>
    </source>
</evidence>
<protein>
    <submittedName>
        <fullName evidence="17">Toll-like receptor 2</fullName>
    </submittedName>
</protein>
<dbReference type="AlphaFoldDB" id="A0A6J2Y8X6"/>
<keyword evidence="5 13" id="KW-0812">Transmembrane</keyword>
<keyword evidence="11" id="KW-0675">Receptor</keyword>
<keyword evidence="3" id="KW-0399">Innate immunity</keyword>
<proteinExistence type="inferred from homology"/>
<evidence type="ECO:0000256" key="8">
    <source>
        <dbReference type="ARBA" id="ARBA00022859"/>
    </source>
</evidence>
<keyword evidence="12" id="KW-0325">Glycoprotein</keyword>
<evidence type="ECO:0000256" key="10">
    <source>
        <dbReference type="ARBA" id="ARBA00023136"/>
    </source>
</evidence>